<reference evidence="1" key="3">
    <citation type="submission" date="2025-09" db="UniProtKB">
        <authorList>
            <consortium name="Ensembl"/>
        </authorList>
    </citation>
    <scope>IDENTIFICATION</scope>
</reference>
<evidence type="ECO:0000313" key="2">
    <source>
        <dbReference type="Proteomes" id="UP001501920"/>
    </source>
</evidence>
<evidence type="ECO:0000313" key="1">
    <source>
        <dbReference type="Ensembl" id="ENSPNAP00000053751.1"/>
    </source>
</evidence>
<keyword evidence="2" id="KW-1185">Reference proteome</keyword>
<evidence type="ECO:0008006" key="3">
    <source>
        <dbReference type="Google" id="ProtNLM"/>
    </source>
</evidence>
<dbReference type="Gene3D" id="3.40.50.300">
    <property type="entry name" value="P-loop containing nucleotide triphosphate hydrolases"/>
    <property type="match status" value="1"/>
</dbReference>
<dbReference type="PANTHER" id="PTHR14241">
    <property type="entry name" value="INTERFERON-INDUCED PROTEIN 44"/>
    <property type="match status" value="1"/>
</dbReference>
<dbReference type="Ensembl" id="ENSPNAT00000077670.1">
    <property type="protein sequence ID" value="ENSPNAP00000053751.1"/>
    <property type="gene ID" value="ENSPNAG00000034020.1"/>
</dbReference>
<sequence length="286" mass="32388">MGLKKSKPQPIPDFERPWRVMDWNEKEHLEAKLRNIQLNHPELRCVRILLHGPVGAGKSCFINSVQSVFHGEIKTKAFEQANAKKSCTKTYKSYTITDKNAVILPFVFNDVMGLETQDEDGIHPKDIVNAMLGHIEDGYKFNPISPLSDGDPGFVREPSLEDKVHCLVSVVPASSISRMETGVINKMDNVRKEAMNLGIPHVVVMTKVDDDVCPLVNKDLTQIYRSRKIKEKMLESSHRLGPPMKCIFPVSNYHEESNMNNTKDVLILTALLQIVKSAKDYIEEQH</sequence>
<dbReference type="GeneTree" id="ENSGT00940000160560"/>
<reference evidence="1" key="2">
    <citation type="submission" date="2025-08" db="UniProtKB">
        <authorList>
            <consortium name="Ensembl"/>
        </authorList>
    </citation>
    <scope>IDENTIFICATION</scope>
</reference>
<accession>A0AAR2JV67</accession>
<organism evidence="1 2">
    <name type="scientific">Pygocentrus nattereri</name>
    <name type="common">Red-bellied piranha</name>
    <dbReference type="NCBI Taxonomy" id="42514"/>
    <lineage>
        <taxon>Eukaryota</taxon>
        <taxon>Metazoa</taxon>
        <taxon>Chordata</taxon>
        <taxon>Craniata</taxon>
        <taxon>Vertebrata</taxon>
        <taxon>Euteleostomi</taxon>
        <taxon>Actinopterygii</taxon>
        <taxon>Neopterygii</taxon>
        <taxon>Teleostei</taxon>
        <taxon>Ostariophysi</taxon>
        <taxon>Characiformes</taxon>
        <taxon>Characoidei</taxon>
        <taxon>Pygocentrus</taxon>
    </lineage>
</organism>
<name>A0AAR2JV67_PYGNA</name>
<dbReference type="SUPFAM" id="SSF52540">
    <property type="entry name" value="P-loop containing nucleoside triphosphate hydrolases"/>
    <property type="match status" value="1"/>
</dbReference>
<proteinExistence type="predicted"/>
<protein>
    <recommendedName>
        <fullName evidence="3">G domain-containing protein</fullName>
    </recommendedName>
</protein>
<dbReference type="Proteomes" id="UP001501920">
    <property type="component" value="Chromosome 12"/>
</dbReference>
<dbReference type="PANTHER" id="PTHR14241:SF1">
    <property type="entry name" value="INTERFERON-INDUCED PROTEIN 44-RELATED"/>
    <property type="match status" value="1"/>
</dbReference>
<dbReference type="InterPro" id="IPR027417">
    <property type="entry name" value="P-loop_NTPase"/>
</dbReference>
<dbReference type="GO" id="GO:0006955">
    <property type="term" value="P:immune response"/>
    <property type="evidence" value="ECO:0007669"/>
    <property type="project" value="TreeGrafter"/>
</dbReference>
<dbReference type="AlphaFoldDB" id="A0AAR2JV67"/>
<reference evidence="1 2" key="1">
    <citation type="submission" date="2020-10" db="EMBL/GenBank/DDBJ databases">
        <title>Pygocentrus nattereri (red-bellied piranha) genome, fPygNat1, primary haplotype.</title>
        <authorList>
            <person name="Myers G."/>
            <person name="Meyer A."/>
            <person name="Karagic N."/>
            <person name="Pippel M."/>
            <person name="Winkler S."/>
            <person name="Tracey A."/>
            <person name="Wood J."/>
            <person name="Formenti G."/>
            <person name="Howe K."/>
            <person name="Fedrigo O."/>
            <person name="Jarvis E.D."/>
        </authorList>
    </citation>
    <scope>NUCLEOTIDE SEQUENCE [LARGE SCALE GENOMIC DNA]</scope>
</reference>